<gene>
    <name evidence="1" type="ORF">TVAG_331750</name>
</gene>
<reference evidence="1" key="1">
    <citation type="submission" date="2006-10" db="EMBL/GenBank/DDBJ databases">
        <authorList>
            <person name="Amadeo P."/>
            <person name="Zhao Q."/>
            <person name="Wortman J."/>
            <person name="Fraser-Liggett C."/>
            <person name="Carlton J."/>
        </authorList>
    </citation>
    <scope>NUCLEOTIDE SEQUENCE</scope>
    <source>
        <strain evidence="1">G3</strain>
    </source>
</reference>
<organism evidence="1 2">
    <name type="scientific">Trichomonas vaginalis (strain ATCC PRA-98 / G3)</name>
    <dbReference type="NCBI Taxonomy" id="412133"/>
    <lineage>
        <taxon>Eukaryota</taxon>
        <taxon>Metamonada</taxon>
        <taxon>Parabasalia</taxon>
        <taxon>Trichomonadida</taxon>
        <taxon>Trichomonadidae</taxon>
        <taxon>Trichomonas</taxon>
    </lineage>
</organism>
<dbReference type="EMBL" id="DS115252">
    <property type="protein sequence ID" value="EAX84673.1"/>
    <property type="molecule type" value="Genomic_DNA"/>
</dbReference>
<dbReference type="Gene3D" id="2.60.120.380">
    <property type="match status" value="1"/>
</dbReference>
<name>A2GDU3_TRIV3</name>
<dbReference type="InterPro" id="IPR008979">
    <property type="entry name" value="Galactose-bd-like_sf"/>
</dbReference>
<protein>
    <submittedName>
        <fullName evidence="1">Uncharacterized protein</fullName>
    </submittedName>
</protein>
<dbReference type="AlphaFoldDB" id="A2GDU3"/>
<proteinExistence type="predicted"/>
<reference evidence="1" key="2">
    <citation type="journal article" date="2007" name="Science">
        <title>Draft genome sequence of the sexually transmitted pathogen Trichomonas vaginalis.</title>
        <authorList>
            <person name="Carlton J.M."/>
            <person name="Hirt R.P."/>
            <person name="Silva J.C."/>
            <person name="Delcher A.L."/>
            <person name="Schatz M."/>
            <person name="Zhao Q."/>
            <person name="Wortman J.R."/>
            <person name="Bidwell S.L."/>
            <person name="Alsmark U.C.M."/>
            <person name="Besteiro S."/>
            <person name="Sicheritz-Ponten T."/>
            <person name="Noel C.J."/>
            <person name="Dacks J.B."/>
            <person name="Foster P.G."/>
            <person name="Simillion C."/>
            <person name="Van de Peer Y."/>
            <person name="Miranda-Saavedra D."/>
            <person name="Barton G.J."/>
            <person name="Westrop G.D."/>
            <person name="Mueller S."/>
            <person name="Dessi D."/>
            <person name="Fiori P.L."/>
            <person name="Ren Q."/>
            <person name="Paulsen I."/>
            <person name="Zhang H."/>
            <person name="Bastida-Corcuera F.D."/>
            <person name="Simoes-Barbosa A."/>
            <person name="Brown M.T."/>
            <person name="Hayes R.D."/>
            <person name="Mukherjee M."/>
            <person name="Okumura C.Y."/>
            <person name="Schneider R."/>
            <person name="Smith A.J."/>
            <person name="Vanacova S."/>
            <person name="Villalvazo M."/>
            <person name="Haas B.J."/>
            <person name="Pertea M."/>
            <person name="Feldblyum T.V."/>
            <person name="Utterback T.R."/>
            <person name="Shu C.L."/>
            <person name="Osoegawa K."/>
            <person name="de Jong P.J."/>
            <person name="Hrdy I."/>
            <person name="Horvathova L."/>
            <person name="Zubacova Z."/>
            <person name="Dolezal P."/>
            <person name="Malik S.B."/>
            <person name="Logsdon J.M. Jr."/>
            <person name="Henze K."/>
            <person name="Gupta A."/>
            <person name="Wang C.C."/>
            <person name="Dunne R.L."/>
            <person name="Upcroft J.A."/>
            <person name="Upcroft P."/>
            <person name="White O."/>
            <person name="Salzberg S.L."/>
            <person name="Tang P."/>
            <person name="Chiu C.-H."/>
            <person name="Lee Y.-S."/>
            <person name="Embley T.M."/>
            <person name="Coombs G.H."/>
            <person name="Mottram J.C."/>
            <person name="Tachezy J."/>
            <person name="Fraser-Liggett C.M."/>
            <person name="Johnson P.J."/>
        </authorList>
    </citation>
    <scope>NUCLEOTIDE SEQUENCE [LARGE SCALE GENOMIC DNA]</scope>
    <source>
        <strain evidence="1">G3</strain>
    </source>
</reference>
<keyword evidence="2" id="KW-1185">Reference proteome</keyword>
<dbReference type="InParanoid" id="A2GDU3"/>
<accession>A2GDU3</accession>
<dbReference type="VEuPathDB" id="TrichDB:TVAGG3_0510660"/>
<dbReference type="KEGG" id="tva:4742308"/>
<dbReference type="Proteomes" id="UP000001542">
    <property type="component" value="Unassembled WGS sequence"/>
</dbReference>
<sequence length="336" mass="37834">MSYLDAVIDSSLRKPLVVDLDLILVDPLNRTYFGNQNPTGPDAFTTSERIIIEDAPVGNYSLLIRSSKYPFNHSVQYSLVIKGGFNNTDFEKNPISNSIFLSQDNYFDCTDGSKGNCNCNSHTTGYICEYNVTDVNGTVNLTFQPKEIKFFKTNPMAKSYIYINATNLNASIHYCVSKKKFRRIADSGVTCNYTEGELLNFFSSRRELYFALYAVTSKPIETKIDFGILQTPTVETPKTPSPTFSIVNIGRISPFELMADVVCVIMLIIVIMRCLKKPPPNRSQKGRKYGLVVPIKTSGRALETDDQTLIVDKNPFYAEQAAYQNRDMQNVEIQSL</sequence>
<evidence type="ECO:0000313" key="1">
    <source>
        <dbReference type="EMBL" id="EAX84673.1"/>
    </source>
</evidence>
<dbReference type="SUPFAM" id="SSF49785">
    <property type="entry name" value="Galactose-binding domain-like"/>
    <property type="match status" value="1"/>
</dbReference>
<evidence type="ECO:0000313" key="2">
    <source>
        <dbReference type="Proteomes" id="UP000001542"/>
    </source>
</evidence>
<dbReference type="VEuPathDB" id="TrichDB:TVAG_331750"/>